<dbReference type="Proteomes" id="UP000295632">
    <property type="component" value="Unassembled WGS sequence"/>
</dbReference>
<dbReference type="EMBL" id="SNYJ01000012">
    <property type="protein sequence ID" value="TDQ37650.1"/>
    <property type="molecule type" value="Genomic_DNA"/>
</dbReference>
<sequence>MDRPLISVIVPIYNVEKFIHKCVNSILEQSYPNLEIILVDDGSPDNCGAICDQYEQQYRHVKVVHKSNGGLSDARNAGLEVATGEYIGFVDSDDYIHKDMYNELFHHMTLTNSDIAECAVERIYADKVVAEETGEVTVLSGTQALKSHLSSEGNGYMPRTAVWSKLFSRKIIDRMEGMVFPKGEIHEDYLFTCKALYYSNKVCLVNKCLYHHIYTNPSSITQSSFSSKDLYKELQYMNRMEFLKKLKLQDHFLLAKSSYYKLLLQFFYKCHIAGMKEECLYYKQKIKEHHSDIVRTKIGWKKKLEFIVFSISPNVYLKIRANLN</sequence>
<evidence type="ECO:0000256" key="1">
    <source>
        <dbReference type="ARBA" id="ARBA00006739"/>
    </source>
</evidence>
<protein>
    <submittedName>
        <fullName evidence="5">Glycosyl transferase family 2</fullName>
    </submittedName>
</protein>
<comment type="similarity">
    <text evidence="1">Belongs to the glycosyltransferase 2 family.</text>
</comment>
<dbReference type="Gene3D" id="3.90.550.10">
    <property type="entry name" value="Spore Coat Polysaccharide Biosynthesis Protein SpsA, Chain A"/>
    <property type="match status" value="1"/>
</dbReference>
<dbReference type="SUPFAM" id="SSF53448">
    <property type="entry name" value="Nucleotide-diphospho-sugar transferases"/>
    <property type="match status" value="1"/>
</dbReference>
<evidence type="ECO:0000313" key="5">
    <source>
        <dbReference type="EMBL" id="TDQ37650.1"/>
    </source>
</evidence>
<dbReference type="InterPro" id="IPR001173">
    <property type="entry name" value="Glyco_trans_2-like"/>
</dbReference>
<gene>
    <name evidence="5" type="ORF">EV213_11210</name>
</gene>
<evidence type="ECO:0000256" key="2">
    <source>
        <dbReference type="ARBA" id="ARBA00022676"/>
    </source>
</evidence>
<proteinExistence type="inferred from homology"/>
<dbReference type="CDD" id="cd00761">
    <property type="entry name" value="Glyco_tranf_GTA_type"/>
    <property type="match status" value="1"/>
</dbReference>
<comment type="caution">
    <text evidence="5">The sequence shown here is derived from an EMBL/GenBank/DDBJ whole genome shotgun (WGS) entry which is preliminary data.</text>
</comment>
<evidence type="ECO:0000313" key="6">
    <source>
        <dbReference type="Proteomes" id="UP000295632"/>
    </source>
</evidence>
<organism evidence="5 6">
    <name type="scientific">Aureibacillus halotolerans</name>
    <dbReference type="NCBI Taxonomy" id="1508390"/>
    <lineage>
        <taxon>Bacteria</taxon>
        <taxon>Bacillati</taxon>
        <taxon>Bacillota</taxon>
        <taxon>Bacilli</taxon>
        <taxon>Bacillales</taxon>
        <taxon>Bacillaceae</taxon>
        <taxon>Aureibacillus</taxon>
    </lineage>
</organism>
<accession>A0A4R6TV57</accession>
<dbReference type="Pfam" id="PF00535">
    <property type="entry name" value="Glycos_transf_2"/>
    <property type="match status" value="1"/>
</dbReference>
<dbReference type="AlphaFoldDB" id="A0A4R6TV57"/>
<dbReference type="InterPro" id="IPR029044">
    <property type="entry name" value="Nucleotide-diphossugar_trans"/>
</dbReference>
<dbReference type="PANTHER" id="PTHR22916">
    <property type="entry name" value="GLYCOSYLTRANSFERASE"/>
    <property type="match status" value="1"/>
</dbReference>
<reference evidence="5 6" key="1">
    <citation type="submission" date="2019-03" db="EMBL/GenBank/DDBJ databases">
        <title>Genomic Encyclopedia of Type Strains, Phase IV (KMG-IV): sequencing the most valuable type-strain genomes for metagenomic binning, comparative biology and taxonomic classification.</title>
        <authorList>
            <person name="Goeker M."/>
        </authorList>
    </citation>
    <scope>NUCLEOTIDE SEQUENCE [LARGE SCALE GENOMIC DNA]</scope>
    <source>
        <strain evidence="5 6">DSM 28697</strain>
    </source>
</reference>
<keyword evidence="3 5" id="KW-0808">Transferase</keyword>
<dbReference type="PANTHER" id="PTHR22916:SF51">
    <property type="entry name" value="GLYCOSYLTRANSFERASE EPSH-RELATED"/>
    <property type="match status" value="1"/>
</dbReference>
<name>A0A4R6TV57_9BACI</name>
<feature type="domain" description="Glycosyltransferase 2-like" evidence="4">
    <location>
        <begin position="7"/>
        <end position="129"/>
    </location>
</feature>
<dbReference type="RefSeq" id="WP_166639314.1">
    <property type="nucleotide sequence ID" value="NZ_SNYJ01000012.1"/>
</dbReference>
<evidence type="ECO:0000259" key="4">
    <source>
        <dbReference type="Pfam" id="PF00535"/>
    </source>
</evidence>
<evidence type="ECO:0000256" key="3">
    <source>
        <dbReference type="ARBA" id="ARBA00022679"/>
    </source>
</evidence>
<keyword evidence="6" id="KW-1185">Reference proteome</keyword>
<keyword evidence="2" id="KW-0328">Glycosyltransferase</keyword>
<dbReference type="GO" id="GO:0016757">
    <property type="term" value="F:glycosyltransferase activity"/>
    <property type="evidence" value="ECO:0007669"/>
    <property type="project" value="UniProtKB-KW"/>
</dbReference>